<keyword evidence="3" id="KW-1185">Reference proteome</keyword>
<dbReference type="InterPro" id="IPR010982">
    <property type="entry name" value="Lambda_DNA-bd_dom_sf"/>
</dbReference>
<dbReference type="Proteomes" id="UP000530038">
    <property type="component" value="Unassembled WGS sequence"/>
</dbReference>
<dbReference type="SUPFAM" id="SSF47413">
    <property type="entry name" value="lambda repressor-like DNA-binding domains"/>
    <property type="match status" value="1"/>
</dbReference>
<dbReference type="SMART" id="SM00530">
    <property type="entry name" value="HTH_XRE"/>
    <property type="match status" value="1"/>
</dbReference>
<organism evidence="2 3">
    <name type="scientific">Pectobacterium aroidearum</name>
    <dbReference type="NCBI Taxonomy" id="1201031"/>
    <lineage>
        <taxon>Bacteria</taxon>
        <taxon>Pseudomonadati</taxon>
        <taxon>Pseudomonadota</taxon>
        <taxon>Gammaproteobacteria</taxon>
        <taxon>Enterobacterales</taxon>
        <taxon>Pectobacteriaceae</taxon>
        <taxon>Pectobacterium</taxon>
    </lineage>
</organism>
<dbReference type="InterPro" id="IPR001387">
    <property type="entry name" value="Cro/C1-type_HTH"/>
</dbReference>
<feature type="domain" description="HTH cro/C1-type" evidence="1">
    <location>
        <begin position="35"/>
        <end position="89"/>
    </location>
</feature>
<dbReference type="EMBL" id="JACERK010000017">
    <property type="protein sequence ID" value="MBA5234776.1"/>
    <property type="molecule type" value="Genomic_DNA"/>
</dbReference>
<protein>
    <submittedName>
        <fullName evidence="2">Helix-turn-helix transcriptional regulator</fullName>
    </submittedName>
</protein>
<proteinExistence type="predicted"/>
<dbReference type="PROSITE" id="PS50943">
    <property type="entry name" value="HTH_CROC1"/>
    <property type="match status" value="1"/>
</dbReference>
<evidence type="ECO:0000313" key="2">
    <source>
        <dbReference type="EMBL" id="MBA5234776.1"/>
    </source>
</evidence>
<comment type="caution">
    <text evidence="2">The sequence shown here is derived from an EMBL/GenBank/DDBJ whole genome shotgun (WGS) entry which is preliminary data.</text>
</comment>
<gene>
    <name evidence="2" type="ORF">H2Y56_22095</name>
</gene>
<dbReference type="CDD" id="cd00093">
    <property type="entry name" value="HTH_XRE"/>
    <property type="match status" value="1"/>
</dbReference>
<evidence type="ECO:0000259" key="1">
    <source>
        <dbReference type="PROSITE" id="PS50943"/>
    </source>
</evidence>
<accession>A0ABR5ZJM9</accession>
<dbReference type="RefSeq" id="WP_181838350.1">
    <property type="nucleotide sequence ID" value="NZ_JACERK010000017.1"/>
</dbReference>
<reference evidence="2 3" key="1">
    <citation type="submission" date="2020-07" db="EMBL/GenBank/DDBJ databases">
        <title>Characterization of Pectobacterium aroidearum strains causing soft rot on Amorphophallus konjac.</title>
        <authorList>
            <person name="Xie H."/>
        </authorList>
    </citation>
    <scope>NUCLEOTIDE SEQUENCE [LARGE SCALE GENOMIC DNA]</scope>
    <source>
        <strain evidence="2 3">MY10</strain>
    </source>
</reference>
<sequence>MTVDLKELKERMLNTPESIRGYEEADRELALIQVLYDMRERAGITKADLAKRLDVAQSALNRLEKNPLGASVRTLQKYADACGAKIEIKVSH</sequence>
<name>A0ABR5ZJM9_9GAMM</name>
<dbReference type="Pfam" id="PF01381">
    <property type="entry name" value="HTH_3"/>
    <property type="match status" value="1"/>
</dbReference>
<dbReference type="Gene3D" id="1.10.260.40">
    <property type="entry name" value="lambda repressor-like DNA-binding domains"/>
    <property type="match status" value="1"/>
</dbReference>
<evidence type="ECO:0000313" key="3">
    <source>
        <dbReference type="Proteomes" id="UP000530038"/>
    </source>
</evidence>